<dbReference type="InterPro" id="IPR036812">
    <property type="entry name" value="NAD(P)_OxRdtase_dom_sf"/>
</dbReference>
<organism evidence="2 3">
    <name type="scientific">Microbacterium marinilacus</name>
    <dbReference type="NCBI Taxonomy" id="415209"/>
    <lineage>
        <taxon>Bacteria</taxon>
        <taxon>Bacillati</taxon>
        <taxon>Actinomycetota</taxon>
        <taxon>Actinomycetes</taxon>
        <taxon>Micrococcales</taxon>
        <taxon>Microbacteriaceae</taxon>
        <taxon>Microbacterium</taxon>
    </lineage>
</organism>
<dbReference type="Proteomes" id="UP001410795">
    <property type="component" value="Unassembled WGS sequence"/>
</dbReference>
<dbReference type="EMBL" id="BAAAYV010000025">
    <property type="protein sequence ID" value="GAA3668594.1"/>
    <property type="molecule type" value="Genomic_DNA"/>
</dbReference>
<dbReference type="CDD" id="cd19152">
    <property type="entry name" value="AKR_AKR15A"/>
    <property type="match status" value="1"/>
</dbReference>
<evidence type="ECO:0000313" key="3">
    <source>
        <dbReference type="Proteomes" id="UP001410795"/>
    </source>
</evidence>
<dbReference type="Pfam" id="PF00248">
    <property type="entry name" value="Aldo_ket_red"/>
    <property type="match status" value="1"/>
</dbReference>
<name>A0ABP7BUC2_9MICO</name>
<dbReference type="RefSeq" id="WP_308122921.1">
    <property type="nucleotide sequence ID" value="NZ_BAAAYV010000025.1"/>
</dbReference>
<feature type="domain" description="NADP-dependent oxidoreductase" evidence="1">
    <location>
        <begin position="12"/>
        <end position="314"/>
    </location>
</feature>
<keyword evidence="3" id="KW-1185">Reference proteome</keyword>
<dbReference type="InterPro" id="IPR020471">
    <property type="entry name" value="AKR"/>
</dbReference>
<gene>
    <name evidence="2" type="ORF">GCM10022202_33340</name>
</gene>
<dbReference type="PANTHER" id="PTHR42686">
    <property type="entry name" value="GH17980P-RELATED"/>
    <property type="match status" value="1"/>
</dbReference>
<dbReference type="SUPFAM" id="SSF51430">
    <property type="entry name" value="NAD(P)-linked oxidoreductase"/>
    <property type="match status" value="1"/>
</dbReference>
<reference evidence="3" key="1">
    <citation type="journal article" date="2019" name="Int. J. Syst. Evol. Microbiol.">
        <title>The Global Catalogue of Microorganisms (GCM) 10K type strain sequencing project: providing services to taxonomists for standard genome sequencing and annotation.</title>
        <authorList>
            <consortium name="The Broad Institute Genomics Platform"/>
            <consortium name="The Broad Institute Genome Sequencing Center for Infectious Disease"/>
            <person name="Wu L."/>
            <person name="Ma J."/>
        </authorList>
    </citation>
    <scope>NUCLEOTIDE SEQUENCE [LARGE SCALE GENOMIC DNA]</scope>
    <source>
        <strain evidence="3">JCM 16546</strain>
    </source>
</reference>
<dbReference type="PANTHER" id="PTHR42686:SF1">
    <property type="entry name" value="GH17980P-RELATED"/>
    <property type="match status" value="1"/>
</dbReference>
<dbReference type="Gene3D" id="3.20.20.100">
    <property type="entry name" value="NADP-dependent oxidoreductase domain"/>
    <property type="match status" value="1"/>
</dbReference>
<proteinExistence type="predicted"/>
<sequence>MDGRAGDGMIDRLGLGAASIGNLYREVAEHDAEAVLTAAWDEGVRYYDTAPHYGLGLSERRLGRFLRAKPRDAFRVSTKVGRLLVPNPGARGGTDEANGFVVPDDLTRVYDPSESGVRRSLDTSLERLGLDRVDTLFLHDPDVYDLDEGLRLGLPALAALREEGVVSQIGIGVNSAAAAARAVREGDLDVVMIAGRYTLLEQPALDELLPLCQERGVRVVAVAVFNSGLLASADPARAHYNYGEVPAELLARTERLRQVCSRFGVALPAAAIQYPLRHRAVDTVVVGTARASALRENIRHLQTPVPDDLWAALRDEGLLP</sequence>
<accession>A0ABP7BUC2</accession>
<protein>
    <submittedName>
        <fullName evidence="2">Aldo/keto reductase</fullName>
    </submittedName>
</protein>
<evidence type="ECO:0000313" key="2">
    <source>
        <dbReference type="EMBL" id="GAA3668594.1"/>
    </source>
</evidence>
<dbReference type="InterPro" id="IPR023210">
    <property type="entry name" value="NADP_OxRdtase_dom"/>
</dbReference>
<evidence type="ECO:0000259" key="1">
    <source>
        <dbReference type="Pfam" id="PF00248"/>
    </source>
</evidence>
<comment type="caution">
    <text evidence="2">The sequence shown here is derived from an EMBL/GenBank/DDBJ whole genome shotgun (WGS) entry which is preliminary data.</text>
</comment>